<reference evidence="4 5" key="1">
    <citation type="submission" date="2023-12" db="EMBL/GenBank/DDBJ databases">
        <title>Blastococcus brunescens sp. nov., an actonobacterium isolated from sandstone collected in sahara desert.</title>
        <authorList>
            <person name="Gtari M."/>
            <person name="Ghodhbane F."/>
        </authorList>
    </citation>
    <scope>NUCLEOTIDE SEQUENCE [LARGE SCALE GENOMIC DNA]</scope>
    <source>
        <strain evidence="4 5">BMG 8361</strain>
    </source>
</reference>
<feature type="region of interest" description="Disordered" evidence="3">
    <location>
        <begin position="1"/>
        <end position="20"/>
    </location>
</feature>
<sequence>MAEGARVLAAGRSPEHTFPPGVAGEVRLDLTAPKAGTMLAEAAVRELGGLDTVVAAAGAAVRGRFDDLDDDVWDAGLELNVRSTVRLLRAALPLLRESTAGRVVLLSALSASEPRAGHVVSNVGKAGVTALAKTLSREWAADGILVNAIAPGRVRSRQLDRNYSDEARAAFAAQHIPLGRFGTAEELAPVAILLGSPATRTRPVRPSASTAAWPRTSDPPRTEHACISASTCWAWPSSPATRTCRNGSPSCSSGCTRSGMRATTTSRWGSTT</sequence>
<dbReference type="InterPro" id="IPR002347">
    <property type="entry name" value="SDR_fam"/>
</dbReference>
<dbReference type="PANTHER" id="PTHR43639:SF1">
    <property type="entry name" value="SHORT-CHAIN DEHYDROGENASE_REDUCTASE FAMILY PROTEIN"/>
    <property type="match status" value="1"/>
</dbReference>
<dbReference type="Gene3D" id="3.40.50.720">
    <property type="entry name" value="NAD(P)-binding Rossmann-like Domain"/>
    <property type="match status" value="1"/>
</dbReference>
<name>A0ABZ1B088_9ACTN</name>
<dbReference type="PRINTS" id="PR00081">
    <property type="entry name" value="GDHRDH"/>
</dbReference>
<evidence type="ECO:0000256" key="2">
    <source>
        <dbReference type="ARBA" id="ARBA00023002"/>
    </source>
</evidence>
<proteinExistence type="inferred from homology"/>
<evidence type="ECO:0000313" key="5">
    <source>
        <dbReference type="Proteomes" id="UP001324287"/>
    </source>
</evidence>
<dbReference type="SUPFAM" id="SSF51735">
    <property type="entry name" value="NAD(P)-binding Rossmann-fold domains"/>
    <property type="match status" value="1"/>
</dbReference>
<evidence type="ECO:0000256" key="1">
    <source>
        <dbReference type="ARBA" id="ARBA00006484"/>
    </source>
</evidence>
<dbReference type="Pfam" id="PF13561">
    <property type="entry name" value="adh_short_C2"/>
    <property type="match status" value="1"/>
</dbReference>
<organism evidence="4 5">
    <name type="scientific">Blastococcus brunescens</name>
    <dbReference type="NCBI Taxonomy" id="1564165"/>
    <lineage>
        <taxon>Bacteria</taxon>
        <taxon>Bacillati</taxon>
        <taxon>Actinomycetota</taxon>
        <taxon>Actinomycetes</taxon>
        <taxon>Geodermatophilales</taxon>
        <taxon>Geodermatophilaceae</taxon>
        <taxon>Blastococcus</taxon>
    </lineage>
</organism>
<evidence type="ECO:0000313" key="4">
    <source>
        <dbReference type="EMBL" id="WRL64209.1"/>
    </source>
</evidence>
<evidence type="ECO:0000256" key="3">
    <source>
        <dbReference type="SAM" id="MobiDB-lite"/>
    </source>
</evidence>
<accession>A0ABZ1B088</accession>
<gene>
    <name evidence="4" type="ORF">U6N30_32430</name>
</gene>
<dbReference type="Proteomes" id="UP001324287">
    <property type="component" value="Chromosome"/>
</dbReference>
<dbReference type="EMBL" id="CP141261">
    <property type="protein sequence ID" value="WRL64209.1"/>
    <property type="molecule type" value="Genomic_DNA"/>
</dbReference>
<keyword evidence="2" id="KW-0560">Oxidoreductase</keyword>
<dbReference type="RefSeq" id="WP_324275537.1">
    <property type="nucleotide sequence ID" value="NZ_CP141261.1"/>
</dbReference>
<comment type="similarity">
    <text evidence="1">Belongs to the short-chain dehydrogenases/reductases (SDR) family.</text>
</comment>
<dbReference type="InterPro" id="IPR036291">
    <property type="entry name" value="NAD(P)-bd_dom_sf"/>
</dbReference>
<keyword evidence="5" id="KW-1185">Reference proteome</keyword>
<protein>
    <submittedName>
        <fullName evidence="4">SDR family oxidoreductase</fullName>
    </submittedName>
</protein>
<feature type="region of interest" description="Disordered" evidence="3">
    <location>
        <begin position="200"/>
        <end position="220"/>
    </location>
</feature>
<dbReference type="PANTHER" id="PTHR43639">
    <property type="entry name" value="OXIDOREDUCTASE, SHORT-CHAIN DEHYDROGENASE/REDUCTASE FAMILY (AFU_ORTHOLOGUE AFUA_5G02870)"/>
    <property type="match status" value="1"/>
</dbReference>